<dbReference type="Gene3D" id="3.90.550.10">
    <property type="entry name" value="Spore Coat Polysaccharide Biosynthesis Protein SpsA, Chain A"/>
    <property type="match status" value="1"/>
</dbReference>
<dbReference type="CDD" id="cd02509">
    <property type="entry name" value="GDP-M1P_Guanylyltransferase"/>
    <property type="match status" value="1"/>
</dbReference>
<evidence type="ECO:0000256" key="4">
    <source>
        <dbReference type="ARBA" id="ARBA00022695"/>
    </source>
</evidence>
<gene>
    <name evidence="10" type="ORF">BRCON_2013</name>
</gene>
<evidence type="ECO:0000256" key="1">
    <source>
        <dbReference type="ARBA" id="ARBA00006115"/>
    </source>
</evidence>
<dbReference type="PANTHER" id="PTHR46390:SF1">
    <property type="entry name" value="MANNOSE-1-PHOSPHATE GUANYLYLTRANSFERASE"/>
    <property type="match status" value="1"/>
</dbReference>
<dbReference type="InterPro" id="IPR029044">
    <property type="entry name" value="Nucleotide-diphossugar_trans"/>
</dbReference>
<sequence>MTKRVAVIMAGGAGERFWPLSRQHYPKQLLKIGGNRSMLRAALERVRPLVAPEHTFVITGRALKPAIEKAADDLPPENIVAEPEGKNTAACLALACAYVAHRFPDEPDVVMLVLTADHFIRDVQAFAADCTEAIGYAEKHDALVTFGIQPDRPETGYGYIEVGEPAEGFQRVFRVKRFREKPDLATAQEFMKAGNFWWNSGMFVWRTSVLREAFRKHLPRAYAQLDAMRDAFSSPNVATALATAFEPLEKISIDVAVMEPASQEGKVAVVRASFDWDDIGTWSSLARLLPHDSDGNVVFGNAHLLGSQNTIAYSVGEDGCNEGPIVVGLGLKDMIVVHTPDAILVLPASEAQRVKDVVAYLRQHGMTQYL</sequence>
<comment type="catalytic activity">
    <reaction evidence="7">
        <text>alpha-D-mannose 1-phosphate + GTP + H(+) = GDP-alpha-D-mannose + diphosphate</text>
        <dbReference type="Rhea" id="RHEA:15229"/>
        <dbReference type="ChEBI" id="CHEBI:15378"/>
        <dbReference type="ChEBI" id="CHEBI:33019"/>
        <dbReference type="ChEBI" id="CHEBI:37565"/>
        <dbReference type="ChEBI" id="CHEBI:57527"/>
        <dbReference type="ChEBI" id="CHEBI:58409"/>
        <dbReference type="EC" id="2.7.7.13"/>
    </reaction>
</comment>
<dbReference type="GO" id="GO:0009298">
    <property type="term" value="P:GDP-mannose biosynthetic process"/>
    <property type="evidence" value="ECO:0007669"/>
    <property type="project" value="TreeGrafter"/>
</dbReference>
<evidence type="ECO:0000256" key="7">
    <source>
        <dbReference type="ARBA" id="ARBA00047343"/>
    </source>
</evidence>
<dbReference type="GO" id="GO:0004475">
    <property type="term" value="F:mannose-1-phosphate guanylyltransferase (GTP) activity"/>
    <property type="evidence" value="ECO:0007669"/>
    <property type="project" value="UniProtKB-EC"/>
</dbReference>
<dbReference type="EMBL" id="CP030759">
    <property type="protein sequence ID" value="AXA36790.1"/>
    <property type="molecule type" value="Genomic_DNA"/>
</dbReference>
<feature type="domain" description="MannoseP isomerase/GMP-like beta-helix" evidence="9">
    <location>
        <begin position="325"/>
        <end position="360"/>
    </location>
</feature>
<keyword evidence="4 10" id="KW-0548">Nucleotidyltransferase</keyword>
<evidence type="ECO:0000259" key="9">
    <source>
        <dbReference type="Pfam" id="PF22640"/>
    </source>
</evidence>
<dbReference type="GO" id="GO:0005525">
    <property type="term" value="F:GTP binding"/>
    <property type="evidence" value="ECO:0007669"/>
    <property type="project" value="UniProtKB-KW"/>
</dbReference>
<evidence type="ECO:0000313" key="10">
    <source>
        <dbReference type="EMBL" id="AXA36790.1"/>
    </source>
</evidence>
<dbReference type="PANTHER" id="PTHR46390">
    <property type="entry name" value="MANNOSE-1-PHOSPHATE GUANYLYLTRANSFERASE"/>
    <property type="match status" value="1"/>
</dbReference>
<dbReference type="SUPFAM" id="SSF159283">
    <property type="entry name" value="Guanosine diphospho-D-mannose pyrophosphorylase/mannose-6-phosphate isomerase linker domain"/>
    <property type="match status" value="1"/>
</dbReference>
<evidence type="ECO:0000313" key="11">
    <source>
        <dbReference type="Proteomes" id="UP000262583"/>
    </source>
</evidence>
<keyword evidence="3 10" id="KW-0808">Transferase</keyword>
<comment type="similarity">
    <text evidence="1">Belongs to the mannose-6-phosphate isomerase type 2 family.</text>
</comment>
<keyword evidence="5" id="KW-0547">Nucleotide-binding</keyword>
<reference evidence="10 11" key="1">
    <citation type="submission" date="2018-05" db="EMBL/GenBank/DDBJ databases">
        <title>A metagenomic window into the 2 km-deep terrestrial subsurface aquifer revealed taxonomically and functionally diverse microbial community comprising novel uncultured bacterial lineages.</title>
        <authorList>
            <person name="Kadnikov V.V."/>
            <person name="Mardanov A.V."/>
            <person name="Beletsky A.V."/>
            <person name="Banks D."/>
            <person name="Pimenov N.V."/>
            <person name="Frank Y.A."/>
            <person name="Karnachuk O.V."/>
            <person name="Ravin N.V."/>
        </authorList>
    </citation>
    <scope>NUCLEOTIDE SEQUENCE [LARGE SCALE GENOMIC DNA]</scope>
    <source>
        <strain evidence="10">BY</strain>
    </source>
</reference>
<keyword evidence="6" id="KW-0342">GTP-binding</keyword>
<dbReference type="Pfam" id="PF22640">
    <property type="entry name" value="ManC_GMP_beta-helix"/>
    <property type="match status" value="1"/>
</dbReference>
<dbReference type="SUPFAM" id="SSF53448">
    <property type="entry name" value="Nucleotide-diphospho-sugar transferases"/>
    <property type="match status" value="1"/>
</dbReference>
<dbReference type="InterPro" id="IPR054566">
    <property type="entry name" value="ManC/GMP-like_b-helix"/>
</dbReference>
<evidence type="ECO:0000256" key="2">
    <source>
        <dbReference type="ARBA" id="ARBA00012387"/>
    </source>
</evidence>
<name>A0A2Z4Y6F6_SUMC1</name>
<evidence type="ECO:0000256" key="3">
    <source>
        <dbReference type="ARBA" id="ARBA00022679"/>
    </source>
</evidence>
<accession>A0A2Z4Y6F6</accession>
<evidence type="ECO:0000259" key="8">
    <source>
        <dbReference type="Pfam" id="PF00483"/>
    </source>
</evidence>
<protein>
    <recommendedName>
        <fullName evidence="2">mannose-1-phosphate guanylyltransferase</fullName>
        <ecNumber evidence="2">2.7.7.13</ecNumber>
    </recommendedName>
</protein>
<dbReference type="AlphaFoldDB" id="A0A2Z4Y6F6"/>
<dbReference type="InterPro" id="IPR005835">
    <property type="entry name" value="NTP_transferase_dom"/>
</dbReference>
<proteinExistence type="inferred from homology"/>
<dbReference type="KEGG" id="schv:BRCON_2013"/>
<dbReference type="Proteomes" id="UP000262583">
    <property type="component" value="Chromosome"/>
</dbReference>
<dbReference type="InterPro" id="IPR049577">
    <property type="entry name" value="GMPP_N"/>
</dbReference>
<dbReference type="InterPro" id="IPR051161">
    <property type="entry name" value="Mannose-6P_isomerase_type2"/>
</dbReference>
<evidence type="ECO:0000256" key="5">
    <source>
        <dbReference type="ARBA" id="ARBA00022741"/>
    </source>
</evidence>
<dbReference type="EC" id="2.7.7.13" evidence="2"/>
<evidence type="ECO:0000256" key="6">
    <source>
        <dbReference type="ARBA" id="ARBA00023134"/>
    </source>
</evidence>
<dbReference type="Pfam" id="PF00483">
    <property type="entry name" value="NTP_transferase"/>
    <property type="match status" value="1"/>
</dbReference>
<dbReference type="FunFam" id="3.90.550.10:FF:000046">
    <property type="entry name" value="Mannose-1-phosphate guanylyltransferase (GDP)"/>
    <property type="match status" value="1"/>
</dbReference>
<organism evidence="10 11">
    <name type="scientific">Sumerlaea chitinivorans</name>
    <dbReference type="NCBI Taxonomy" id="2250252"/>
    <lineage>
        <taxon>Bacteria</taxon>
        <taxon>Candidatus Sumerlaeota</taxon>
        <taxon>Candidatus Sumerlaeia</taxon>
        <taxon>Candidatus Sumerlaeales</taxon>
        <taxon>Candidatus Sumerlaeaceae</taxon>
        <taxon>Candidatus Sumerlaea</taxon>
    </lineage>
</organism>
<feature type="domain" description="Nucleotidyl transferase" evidence="8">
    <location>
        <begin position="6"/>
        <end position="289"/>
    </location>
</feature>